<comment type="caution">
    <text evidence="2">The sequence shown here is derived from an EMBL/GenBank/DDBJ whole genome shotgun (WGS) entry which is preliminary data.</text>
</comment>
<dbReference type="InterPro" id="IPR012577">
    <property type="entry name" value="NIPSNAP"/>
</dbReference>
<gene>
    <name evidence="2" type="ORF">ACFPT7_16125</name>
</gene>
<name>A0ABW1EIZ9_9BACT</name>
<dbReference type="EMBL" id="JBHSPH010000007">
    <property type="protein sequence ID" value="MFC5863836.1"/>
    <property type="molecule type" value="Genomic_DNA"/>
</dbReference>
<protein>
    <submittedName>
        <fullName evidence="2">NIPSNAP family protein</fullName>
    </submittedName>
</protein>
<dbReference type="RefSeq" id="WP_263342185.1">
    <property type="nucleotide sequence ID" value="NZ_JAGSYH010000010.1"/>
</dbReference>
<evidence type="ECO:0000313" key="3">
    <source>
        <dbReference type="Proteomes" id="UP001596091"/>
    </source>
</evidence>
<sequence length="268" mass="29885">MERRKFIAASLATSALALGRRAEAQAAAKPGSIAGREFYQIRRYKLFNGQQTKLTSEYFEHALVPALTRLGLGPIGVFSLTFGLETPTDIVVIPGPSVEALTTVDLHLNEDAEFQKAAEPWWSAPASQPSFQRVESALYIAFEGWPKLTPPEASATKGKRIFQMRTYESPSYRDHVVKVDMFHHGEFDFFKSAGLHSVFYGDMLVGPRMPCLTYMLSMDSLEQLNDKWAAFGNNPDWKKLSADPRYGFEPTVSNIDNLVLAPLGMSQI</sequence>
<proteinExistence type="predicted"/>
<organism evidence="2 3">
    <name type="scientific">Acidicapsa dinghuensis</name>
    <dbReference type="NCBI Taxonomy" id="2218256"/>
    <lineage>
        <taxon>Bacteria</taxon>
        <taxon>Pseudomonadati</taxon>
        <taxon>Acidobacteriota</taxon>
        <taxon>Terriglobia</taxon>
        <taxon>Terriglobales</taxon>
        <taxon>Acidobacteriaceae</taxon>
        <taxon>Acidicapsa</taxon>
    </lineage>
</organism>
<evidence type="ECO:0000313" key="2">
    <source>
        <dbReference type="EMBL" id="MFC5863836.1"/>
    </source>
</evidence>
<dbReference type="InterPro" id="IPR011008">
    <property type="entry name" value="Dimeric_a/b-barrel"/>
</dbReference>
<evidence type="ECO:0000259" key="1">
    <source>
        <dbReference type="Pfam" id="PF07978"/>
    </source>
</evidence>
<accession>A0ABW1EIZ9</accession>
<dbReference type="Pfam" id="PF07978">
    <property type="entry name" value="NIPSNAP"/>
    <property type="match status" value="1"/>
</dbReference>
<keyword evidence="3" id="KW-1185">Reference proteome</keyword>
<dbReference type="Proteomes" id="UP001596091">
    <property type="component" value="Unassembled WGS sequence"/>
</dbReference>
<feature type="domain" description="NIPSNAP" evidence="1">
    <location>
        <begin position="164"/>
        <end position="267"/>
    </location>
</feature>
<dbReference type="Gene3D" id="3.30.70.100">
    <property type="match status" value="2"/>
</dbReference>
<dbReference type="SUPFAM" id="SSF54909">
    <property type="entry name" value="Dimeric alpha+beta barrel"/>
    <property type="match status" value="1"/>
</dbReference>
<reference evidence="3" key="1">
    <citation type="journal article" date="2019" name="Int. J. Syst. Evol. Microbiol.">
        <title>The Global Catalogue of Microorganisms (GCM) 10K type strain sequencing project: providing services to taxonomists for standard genome sequencing and annotation.</title>
        <authorList>
            <consortium name="The Broad Institute Genomics Platform"/>
            <consortium name="The Broad Institute Genome Sequencing Center for Infectious Disease"/>
            <person name="Wu L."/>
            <person name="Ma J."/>
        </authorList>
    </citation>
    <scope>NUCLEOTIDE SEQUENCE [LARGE SCALE GENOMIC DNA]</scope>
    <source>
        <strain evidence="3">JCM 4087</strain>
    </source>
</reference>